<evidence type="ECO:0000313" key="1">
    <source>
        <dbReference type="EMBL" id="POM62884.1"/>
    </source>
</evidence>
<protein>
    <submittedName>
        <fullName evidence="1">Uncharacterized protein</fullName>
    </submittedName>
</protein>
<reference evidence="1 2" key="1">
    <citation type="journal article" date="2017" name="Genome Biol. Evol.">
        <title>Phytophthora megakarya and P. palmivora, closely related causal agents of cacao black pod rot, underwent increases in genome sizes and gene numbers by different mechanisms.</title>
        <authorList>
            <person name="Ali S.S."/>
            <person name="Shao J."/>
            <person name="Lary D.J."/>
            <person name="Kronmiller B."/>
            <person name="Shen D."/>
            <person name="Strem M.D."/>
            <person name="Amoako-Attah I."/>
            <person name="Akrofi A.Y."/>
            <person name="Begoude B.A."/>
            <person name="Ten Hoopen G.M."/>
            <person name="Coulibaly K."/>
            <person name="Kebe B.I."/>
            <person name="Melnick R.L."/>
            <person name="Guiltinan M.J."/>
            <person name="Tyler B.M."/>
            <person name="Meinhardt L.W."/>
            <person name="Bailey B.A."/>
        </authorList>
    </citation>
    <scope>NUCLEOTIDE SEQUENCE [LARGE SCALE GENOMIC DNA]</scope>
    <source>
        <strain evidence="2">sbr112.9</strain>
    </source>
</reference>
<evidence type="ECO:0000313" key="2">
    <source>
        <dbReference type="Proteomes" id="UP000237271"/>
    </source>
</evidence>
<dbReference type="AlphaFoldDB" id="A0A2P4XBF4"/>
<proteinExistence type="predicted"/>
<name>A0A2P4XBF4_9STRA</name>
<sequence length="97" mass="11346">MRLPAKDAPEHDFMICFTNDTIKRIGEALKRNDEPEKAKPFLGTDWESFKINPAYPVLIEYKDNDFKPDLPDGLPMERGIEHRIDINDQNVAIYRQQ</sequence>
<comment type="caution">
    <text evidence="1">The sequence shown here is derived from an EMBL/GenBank/DDBJ whole genome shotgun (WGS) entry which is preliminary data.</text>
</comment>
<dbReference type="OrthoDB" id="91581at2759"/>
<dbReference type="Proteomes" id="UP000237271">
    <property type="component" value="Unassembled WGS sequence"/>
</dbReference>
<organism evidence="1 2">
    <name type="scientific">Phytophthora palmivora</name>
    <dbReference type="NCBI Taxonomy" id="4796"/>
    <lineage>
        <taxon>Eukaryota</taxon>
        <taxon>Sar</taxon>
        <taxon>Stramenopiles</taxon>
        <taxon>Oomycota</taxon>
        <taxon>Peronosporomycetes</taxon>
        <taxon>Peronosporales</taxon>
        <taxon>Peronosporaceae</taxon>
        <taxon>Phytophthora</taxon>
    </lineage>
</organism>
<gene>
    <name evidence="1" type="ORF">PHPALM_27899</name>
</gene>
<dbReference type="EMBL" id="NCKW01015484">
    <property type="protein sequence ID" value="POM62884.1"/>
    <property type="molecule type" value="Genomic_DNA"/>
</dbReference>
<keyword evidence="2" id="KW-1185">Reference proteome</keyword>
<accession>A0A2P4XBF4</accession>